<evidence type="ECO:0000256" key="1">
    <source>
        <dbReference type="SAM" id="SignalP"/>
    </source>
</evidence>
<gene>
    <name evidence="2" type="ORF">FH972_003668</name>
</gene>
<dbReference type="Proteomes" id="UP000327013">
    <property type="component" value="Chromosome 1"/>
</dbReference>
<organism evidence="2 3">
    <name type="scientific">Carpinus fangiana</name>
    <dbReference type="NCBI Taxonomy" id="176857"/>
    <lineage>
        <taxon>Eukaryota</taxon>
        <taxon>Viridiplantae</taxon>
        <taxon>Streptophyta</taxon>
        <taxon>Embryophyta</taxon>
        <taxon>Tracheophyta</taxon>
        <taxon>Spermatophyta</taxon>
        <taxon>Magnoliopsida</taxon>
        <taxon>eudicotyledons</taxon>
        <taxon>Gunneridae</taxon>
        <taxon>Pentapetalae</taxon>
        <taxon>rosids</taxon>
        <taxon>fabids</taxon>
        <taxon>Fagales</taxon>
        <taxon>Betulaceae</taxon>
        <taxon>Carpinus</taxon>
    </lineage>
</organism>
<feature type="chain" id="PRO_5024413381" evidence="1">
    <location>
        <begin position="20"/>
        <end position="121"/>
    </location>
</feature>
<reference evidence="2 3" key="1">
    <citation type="submission" date="2019-06" db="EMBL/GenBank/DDBJ databases">
        <title>A chromosomal-level reference genome of Carpinus fangiana (Coryloideae, Betulaceae).</title>
        <authorList>
            <person name="Yang X."/>
            <person name="Wang Z."/>
            <person name="Zhang L."/>
            <person name="Hao G."/>
            <person name="Liu J."/>
            <person name="Yang Y."/>
        </authorList>
    </citation>
    <scope>NUCLEOTIDE SEQUENCE [LARGE SCALE GENOMIC DNA]</scope>
    <source>
        <strain evidence="2">Cfa_2016G</strain>
        <tissue evidence="2">Leaf</tissue>
    </source>
</reference>
<sequence length="121" mass="13236">MRSVLVMTVFVTMLVLVVAQVDDSSSITPPAPSPPSTFSPQQVVGSCDSLCELRCFLQRGIPQLYQFCLQLCKLTCPISGGGPPIPTPPTPPPSSFAVHHYEEKVKGDYVQNCYNNCKKNY</sequence>
<proteinExistence type="predicted"/>
<feature type="signal peptide" evidence="1">
    <location>
        <begin position="1"/>
        <end position="19"/>
    </location>
</feature>
<dbReference type="AlphaFoldDB" id="A0A5N6QM81"/>
<name>A0A5N6QM81_9ROSI</name>
<keyword evidence="1" id="KW-0732">Signal</keyword>
<dbReference type="EMBL" id="CM017321">
    <property type="protein sequence ID" value="KAE7999213.1"/>
    <property type="molecule type" value="Genomic_DNA"/>
</dbReference>
<accession>A0A5N6QM81</accession>
<protein>
    <submittedName>
        <fullName evidence="2">Uncharacterized protein</fullName>
    </submittedName>
</protein>
<keyword evidence="3" id="KW-1185">Reference proteome</keyword>
<evidence type="ECO:0000313" key="3">
    <source>
        <dbReference type="Proteomes" id="UP000327013"/>
    </source>
</evidence>
<evidence type="ECO:0000313" key="2">
    <source>
        <dbReference type="EMBL" id="KAE7999213.1"/>
    </source>
</evidence>